<comment type="caution">
    <text evidence="8">The sequence shown here is derived from an EMBL/GenBank/DDBJ whole genome shotgun (WGS) entry which is preliminary data.</text>
</comment>
<evidence type="ECO:0000259" key="7">
    <source>
        <dbReference type="PROSITE" id="PS50059"/>
    </source>
</evidence>
<accession>A0A6N8J405</accession>
<evidence type="ECO:0000256" key="5">
    <source>
        <dbReference type="PROSITE-ProRule" id="PRU00277"/>
    </source>
</evidence>
<name>A0A6N8J405_9BACT</name>
<evidence type="ECO:0000256" key="2">
    <source>
        <dbReference type="ARBA" id="ARBA00006577"/>
    </source>
</evidence>
<dbReference type="PANTHER" id="PTHR43811:SF19">
    <property type="entry name" value="39 KDA FK506-BINDING NUCLEAR PROTEIN"/>
    <property type="match status" value="1"/>
</dbReference>
<proteinExistence type="inferred from homology"/>
<comment type="similarity">
    <text evidence="2 6">Belongs to the FKBP-type PPIase family.</text>
</comment>
<reference evidence="8 9" key="1">
    <citation type="submission" date="2019-12" db="EMBL/GenBank/DDBJ databases">
        <title>The draft genomic sequence of strain Chitinophaga oryziterrae JCM 16595.</title>
        <authorList>
            <person name="Zhang X."/>
        </authorList>
    </citation>
    <scope>NUCLEOTIDE SEQUENCE [LARGE SCALE GENOMIC DNA]</scope>
    <source>
        <strain evidence="8 9">JCM 16595</strain>
    </source>
</reference>
<keyword evidence="9" id="KW-1185">Reference proteome</keyword>
<gene>
    <name evidence="8" type="ORF">GO495_05085</name>
</gene>
<dbReference type="PROSITE" id="PS51257">
    <property type="entry name" value="PROKAR_LIPOPROTEIN"/>
    <property type="match status" value="1"/>
</dbReference>
<sequence>MKRASMRNLVLLGGLFLVLLAACSKNKDVYDPGPQLTKDMATIKTYLTAHNLAASLDTATGIYYNIVAPGNGVDSIKYFGTTIDVLYKGSLMADSTVFDSTTTNTPRNFVYQELIKGWQLEIIRITKGGKIKLYIPSFWGYGTVAHPGIPANSILIFDIELTDLKNPI</sequence>
<dbReference type="Pfam" id="PF00254">
    <property type="entry name" value="FKBP_C"/>
    <property type="match status" value="1"/>
</dbReference>
<feature type="domain" description="PPIase FKBP-type" evidence="7">
    <location>
        <begin position="80"/>
        <end position="165"/>
    </location>
</feature>
<keyword evidence="4 5" id="KW-0413">Isomerase</keyword>
<dbReference type="PANTHER" id="PTHR43811">
    <property type="entry name" value="FKBP-TYPE PEPTIDYL-PROLYL CIS-TRANS ISOMERASE FKPA"/>
    <property type="match status" value="1"/>
</dbReference>
<comment type="catalytic activity">
    <reaction evidence="1 5 6">
        <text>[protein]-peptidylproline (omega=180) = [protein]-peptidylproline (omega=0)</text>
        <dbReference type="Rhea" id="RHEA:16237"/>
        <dbReference type="Rhea" id="RHEA-COMP:10747"/>
        <dbReference type="Rhea" id="RHEA-COMP:10748"/>
        <dbReference type="ChEBI" id="CHEBI:83833"/>
        <dbReference type="ChEBI" id="CHEBI:83834"/>
        <dbReference type="EC" id="5.2.1.8"/>
    </reaction>
</comment>
<evidence type="ECO:0000256" key="1">
    <source>
        <dbReference type="ARBA" id="ARBA00000971"/>
    </source>
</evidence>
<dbReference type="Gene3D" id="3.10.50.40">
    <property type="match status" value="1"/>
</dbReference>
<dbReference type="InterPro" id="IPR001179">
    <property type="entry name" value="PPIase_FKBP_dom"/>
</dbReference>
<evidence type="ECO:0000313" key="9">
    <source>
        <dbReference type="Proteomes" id="UP000468388"/>
    </source>
</evidence>
<dbReference type="GO" id="GO:0003755">
    <property type="term" value="F:peptidyl-prolyl cis-trans isomerase activity"/>
    <property type="evidence" value="ECO:0007669"/>
    <property type="project" value="UniProtKB-UniRule"/>
</dbReference>
<dbReference type="PROSITE" id="PS50059">
    <property type="entry name" value="FKBP_PPIASE"/>
    <property type="match status" value="1"/>
</dbReference>
<organism evidence="8 9">
    <name type="scientific">Chitinophaga oryziterrae</name>
    <dbReference type="NCBI Taxonomy" id="1031224"/>
    <lineage>
        <taxon>Bacteria</taxon>
        <taxon>Pseudomonadati</taxon>
        <taxon>Bacteroidota</taxon>
        <taxon>Chitinophagia</taxon>
        <taxon>Chitinophagales</taxon>
        <taxon>Chitinophagaceae</taxon>
        <taxon>Chitinophaga</taxon>
    </lineage>
</organism>
<dbReference type="AlphaFoldDB" id="A0A6N8J405"/>
<evidence type="ECO:0000256" key="4">
    <source>
        <dbReference type="ARBA" id="ARBA00023235"/>
    </source>
</evidence>
<protein>
    <recommendedName>
        <fullName evidence="6">Peptidyl-prolyl cis-trans isomerase</fullName>
        <ecNumber evidence="6">5.2.1.8</ecNumber>
    </recommendedName>
</protein>
<dbReference type="Proteomes" id="UP000468388">
    <property type="component" value="Unassembled WGS sequence"/>
</dbReference>
<evidence type="ECO:0000256" key="6">
    <source>
        <dbReference type="RuleBase" id="RU003915"/>
    </source>
</evidence>
<dbReference type="EMBL" id="WRXO01000001">
    <property type="protein sequence ID" value="MVT39947.1"/>
    <property type="molecule type" value="Genomic_DNA"/>
</dbReference>
<evidence type="ECO:0000313" key="8">
    <source>
        <dbReference type="EMBL" id="MVT39947.1"/>
    </source>
</evidence>
<evidence type="ECO:0000256" key="3">
    <source>
        <dbReference type="ARBA" id="ARBA00023110"/>
    </source>
</evidence>
<dbReference type="SUPFAM" id="SSF54534">
    <property type="entry name" value="FKBP-like"/>
    <property type="match status" value="1"/>
</dbReference>
<dbReference type="EC" id="5.2.1.8" evidence="6"/>
<keyword evidence="3 5" id="KW-0697">Rotamase</keyword>
<dbReference type="InterPro" id="IPR046357">
    <property type="entry name" value="PPIase_dom_sf"/>
</dbReference>